<evidence type="ECO:0000256" key="1">
    <source>
        <dbReference type="ARBA" id="ARBA00006961"/>
    </source>
</evidence>
<sequence length="414" mass="44829">MAPKIAIVFYSMYGHIQKLAEAEKAGIEKAGGTADLYQVAETLPQEVLDKMYAPAKPANIPVLEDPSVLEKYDAFLFGIPTRYGNFPAQWKAFWDKSGKQWASGGFFGKYAGLFVSTAGQGGGQESTAIASISTLTHHGIIYVPLGYAKTFALLTDVSEARGGSPWGAGTFAASDGSRQPSAKELELATIQGEVFYQTVAKAFGADIPRLSAAHSNAGYRDGITLAKARTAQQGFDEGYGLGATVGARAGQLLGVLEGLAAAVGLHSLSRGQRPRKSEEEEEARRISDLLSEARRELSVVGVFDRQYWADDGTWRYEVSAPNGSSNNGYYRGLEEGGLVVFADVAEAHPLLRKWDGIVRAEAARYGVDWEILKDDMGSDGRRETGDEEREREARVRRDRSGAQSAAREREALAW</sequence>
<dbReference type="PANTHER" id="PTHR30546:SF23">
    <property type="entry name" value="FLAVOPROTEIN-LIKE PROTEIN YCP4-RELATED"/>
    <property type="match status" value="1"/>
</dbReference>
<dbReference type="SUPFAM" id="SSF52218">
    <property type="entry name" value="Flavoproteins"/>
    <property type="match status" value="1"/>
</dbReference>
<dbReference type="EMBL" id="MU853577">
    <property type="protein sequence ID" value="KAK4144398.1"/>
    <property type="molecule type" value="Genomic_DNA"/>
</dbReference>
<dbReference type="RefSeq" id="XP_062637769.1">
    <property type="nucleotide sequence ID" value="XM_062783596.1"/>
</dbReference>
<gene>
    <name evidence="4" type="ORF">C8A04DRAFT_36646</name>
</gene>
<dbReference type="NCBIfam" id="TIGR01755">
    <property type="entry name" value="flav_wrbA"/>
    <property type="match status" value="1"/>
</dbReference>
<dbReference type="Proteomes" id="UP001302676">
    <property type="component" value="Unassembled WGS sequence"/>
</dbReference>
<dbReference type="InterPro" id="IPR029039">
    <property type="entry name" value="Flavoprotein-like_sf"/>
</dbReference>
<comment type="similarity">
    <text evidence="1">Belongs to the WrbA family.</text>
</comment>
<keyword evidence="5" id="KW-1185">Reference proteome</keyword>
<name>A0AAN6ZNF9_9PEZI</name>
<dbReference type="AlphaFoldDB" id="A0AAN6ZNF9"/>
<dbReference type="Pfam" id="PF00258">
    <property type="entry name" value="Flavodoxin_1"/>
    <property type="match status" value="1"/>
</dbReference>
<dbReference type="GO" id="GO:0003955">
    <property type="term" value="F:NAD(P)H dehydrogenase (quinone) activity"/>
    <property type="evidence" value="ECO:0007669"/>
    <property type="project" value="InterPro"/>
</dbReference>
<dbReference type="GeneID" id="87820209"/>
<dbReference type="InterPro" id="IPR010089">
    <property type="entry name" value="Flavoprotein_WrbA-like"/>
</dbReference>
<evidence type="ECO:0000256" key="2">
    <source>
        <dbReference type="SAM" id="MobiDB-lite"/>
    </source>
</evidence>
<dbReference type="PROSITE" id="PS50902">
    <property type="entry name" value="FLAVODOXIN_LIKE"/>
    <property type="match status" value="1"/>
</dbReference>
<accession>A0AAN6ZNF9</accession>
<evidence type="ECO:0000313" key="5">
    <source>
        <dbReference type="Proteomes" id="UP001302676"/>
    </source>
</evidence>
<proteinExistence type="inferred from homology"/>
<dbReference type="FunFam" id="3.40.50.360:FF:000001">
    <property type="entry name" value="NAD(P)H dehydrogenase (Quinone) FQR1-like"/>
    <property type="match status" value="1"/>
</dbReference>
<evidence type="ECO:0000259" key="3">
    <source>
        <dbReference type="PROSITE" id="PS50902"/>
    </source>
</evidence>
<reference evidence="4" key="2">
    <citation type="submission" date="2023-05" db="EMBL/GenBank/DDBJ databases">
        <authorList>
            <consortium name="Lawrence Berkeley National Laboratory"/>
            <person name="Steindorff A."/>
            <person name="Hensen N."/>
            <person name="Bonometti L."/>
            <person name="Westerberg I."/>
            <person name="Brannstrom I.O."/>
            <person name="Guillou S."/>
            <person name="Cros-Aarteil S."/>
            <person name="Calhoun S."/>
            <person name="Haridas S."/>
            <person name="Kuo A."/>
            <person name="Mondo S."/>
            <person name="Pangilinan J."/>
            <person name="Riley R."/>
            <person name="Labutti K."/>
            <person name="Andreopoulos B."/>
            <person name="Lipzen A."/>
            <person name="Chen C."/>
            <person name="Yanf M."/>
            <person name="Daum C."/>
            <person name="Ng V."/>
            <person name="Clum A."/>
            <person name="Ohm R."/>
            <person name="Martin F."/>
            <person name="Silar P."/>
            <person name="Natvig D."/>
            <person name="Lalanne C."/>
            <person name="Gautier V."/>
            <person name="Ament-Velasquez S.L."/>
            <person name="Kruys A."/>
            <person name="Hutchinson M.I."/>
            <person name="Powell A.J."/>
            <person name="Barry K."/>
            <person name="Miller A.N."/>
            <person name="Grigoriev I.V."/>
            <person name="Debuchy R."/>
            <person name="Gladieux P."/>
            <person name="Thoren M.H."/>
            <person name="Johannesson H."/>
        </authorList>
    </citation>
    <scope>NUCLEOTIDE SEQUENCE</scope>
    <source>
        <strain evidence="4">CBS 141.50</strain>
    </source>
</reference>
<feature type="domain" description="Flavodoxin-like" evidence="3">
    <location>
        <begin position="5"/>
        <end position="195"/>
    </location>
</feature>
<dbReference type="GO" id="GO:0016020">
    <property type="term" value="C:membrane"/>
    <property type="evidence" value="ECO:0007669"/>
    <property type="project" value="TreeGrafter"/>
</dbReference>
<comment type="caution">
    <text evidence="4">The sequence shown here is derived from an EMBL/GenBank/DDBJ whole genome shotgun (WGS) entry which is preliminary data.</text>
</comment>
<feature type="region of interest" description="Disordered" evidence="2">
    <location>
        <begin position="375"/>
        <end position="414"/>
    </location>
</feature>
<dbReference type="NCBIfam" id="NF002999">
    <property type="entry name" value="PRK03767.1"/>
    <property type="match status" value="1"/>
</dbReference>
<protein>
    <recommendedName>
        <fullName evidence="3">Flavodoxin-like domain-containing protein</fullName>
    </recommendedName>
</protein>
<dbReference type="PANTHER" id="PTHR30546">
    <property type="entry name" value="FLAVODOXIN-RELATED PROTEIN WRBA-RELATED"/>
    <property type="match status" value="1"/>
</dbReference>
<dbReference type="Gene3D" id="3.40.50.360">
    <property type="match status" value="1"/>
</dbReference>
<dbReference type="GO" id="GO:0010181">
    <property type="term" value="F:FMN binding"/>
    <property type="evidence" value="ECO:0007669"/>
    <property type="project" value="InterPro"/>
</dbReference>
<dbReference type="InterPro" id="IPR019191">
    <property type="entry name" value="Essential_protein_Yae1_N"/>
</dbReference>
<dbReference type="InterPro" id="IPR008254">
    <property type="entry name" value="Flavodoxin/NO_synth"/>
</dbReference>
<reference evidence="4" key="1">
    <citation type="journal article" date="2023" name="Mol. Phylogenet. Evol.">
        <title>Genome-scale phylogeny and comparative genomics of the fungal order Sordariales.</title>
        <authorList>
            <person name="Hensen N."/>
            <person name="Bonometti L."/>
            <person name="Westerberg I."/>
            <person name="Brannstrom I.O."/>
            <person name="Guillou S."/>
            <person name="Cros-Aarteil S."/>
            <person name="Calhoun S."/>
            <person name="Haridas S."/>
            <person name="Kuo A."/>
            <person name="Mondo S."/>
            <person name="Pangilinan J."/>
            <person name="Riley R."/>
            <person name="LaButti K."/>
            <person name="Andreopoulos B."/>
            <person name="Lipzen A."/>
            <person name="Chen C."/>
            <person name="Yan M."/>
            <person name="Daum C."/>
            <person name="Ng V."/>
            <person name="Clum A."/>
            <person name="Steindorff A."/>
            <person name="Ohm R.A."/>
            <person name="Martin F."/>
            <person name="Silar P."/>
            <person name="Natvig D.O."/>
            <person name="Lalanne C."/>
            <person name="Gautier V."/>
            <person name="Ament-Velasquez S.L."/>
            <person name="Kruys A."/>
            <person name="Hutchinson M.I."/>
            <person name="Powell A.J."/>
            <person name="Barry K."/>
            <person name="Miller A.N."/>
            <person name="Grigoriev I.V."/>
            <person name="Debuchy R."/>
            <person name="Gladieux P."/>
            <person name="Hiltunen Thoren M."/>
            <person name="Johannesson H."/>
        </authorList>
    </citation>
    <scope>NUCLEOTIDE SEQUENCE</scope>
    <source>
        <strain evidence="4">CBS 141.50</strain>
    </source>
</reference>
<evidence type="ECO:0000313" key="4">
    <source>
        <dbReference type="EMBL" id="KAK4144398.1"/>
    </source>
</evidence>
<dbReference type="Pfam" id="PF09811">
    <property type="entry name" value="Yae1_N"/>
    <property type="match status" value="1"/>
</dbReference>
<organism evidence="4 5">
    <name type="scientific">Dichotomopilus funicola</name>
    <dbReference type="NCBI Taxonomy" id="1934379"/>
    <lineage>
        <taxon>Eukaryota</taxon>
        <taxon>Fungi</taxon>
        <taxon>Dikarya</taxon>
        <taxon>Ascomycota</taxon>
        <taxon>Pezizomycotina</taxon>
        <taxon>Sordariomycetes</taxon>
        <taxon>Sordariomycetidae</taxon>
        <taxon>Sordariales</taxon>
        <taxon>Chaetomiaceae</taxon>
        <taxon>Dichotomopilus</taxon>
    </lineage>
</organism>